<name>A0A8S4FV29_PLUXY</name>
<gene>
    <name evidence="9" type="ORF">PLXY2_LOCUS10779</name>
</gene>
<keyword evidence="2" id="KW-0719">Serine esterase</keyword>
<evidence type="ECO:0000256" key="5">
    <source>
        <dbReference type="ARBA" id="ARBA00023180"/>
    </source>
</evidence>
<feature type="signal peptide" evidence="7">
    <location>
        <begin position="1"/>
        <end position="17"/>
    </location>
</feature>
<protein>
    <submittedName>
        <fullName evidence="9">(diamondback moth) hypothetical protein</fullName>
    </submittedName>
</protein>
<dbReference type="Gene3D" id="3.40.50.1820">
    <property type="entry name" value="alpha/beta hydrolase"/>
    <property type="match status" value="2"/>
</dbReference>
<evidence type="ECO:0000256" key="2">
    <source>
        <dbReference type="ARBA" id="ARBA00022487"/>
    </source>
</evidence>
<evidence type="ECO:0000256" key="1">
    <source>
        <dbReference type="ARBA" id="ARBA00005964"/>
    </source>
</evidence>
<keyword evidence="3" id="KW-0378">Hydrolase</keyword>
<feature type="compositionally biased region" description="Basic and acidic residues" evidence="6">
    <location>
        <begin position="78"/>
        <end position="103"/>
    </location>
</feature>
<feature type="chain" id="PRO_5035825163" evidence="7">
    <location>
        <begin position="18"/>
        <end position="1190"/>
    </location>
</feature>
<comment type="caution">
    <text evidence="9">The sequence shown here is derived from an EMBL/GenBank/DDBJ whole genome shotgun (WGS) entry which is preliminary data.</text>
</comment>
<evidence type="ECO:0000256" key="7">
    <source>
        <dbReference type="SAM" id="SignalP"/>
    </source>
</evidence>
<keyword evidence="7" id="KW-0732">Signal</keyword>
<dbReference type="Proteomes" id="UP000653454">
    <property type="component" value="Unassembled WGS sequence"/>
</dbReference>
<sequence>MFLQVLSLCLLLSPALAGYFHRHPDHYHHSGHYHSGEDSGSSSDEGGYSSSSDEDKGGPDKYHHHSWHHHGPPPYGSWHDHQPPKGGWHDHQPPKGSWHDFEPPKDGWHHFHMPGYVHKHPDHHKEVIKEDGGLKGHENTTVVEHKEEHNETKVEEPVVENNGTIVEQIGQGFIVSQGGGQGETVQGGQEVVETGASIANATSTEAYKEFTNAVTEKVYIEEKKHDEDDHKHTGVYSGGGHSEGGHSEGGYEEKIEILVPQTEKAVVTTEAVTEAQTVILQGNGQGAIVEQGNQGANGEQGQAEVSSAPSSTESSTFFTNPPEDMHSTVLLSVHHDQPDLSDRDSTIDSGFVRIKPEISDNRPTATAQTTPEVFNAPQDVNTNTPASTEQNTFASSPPQDSVQWQDVEMPQANIQDVFGTPVTSQPTGAPSTLPDALLSAVFPTPEAISRLPRRAAPAGTFLGSWMTSRKGRRFEAYRGIRYAEPPVGELRFEPARPILSHPLPVDASAEGPACPTRAPEEYYVNFSEDCLRVNVYTPGNSSRPLPVIVFIHAGGFYSMSGRSDLAGPHYLLDRDVVLVTINYRLGSLGFLSTDDELAPGNNGLKDQVVALQWVQRNIAAFGGDPNLVTIAGCSAGSYSVLLHMISPMSKGLFHRAISMSGSPIRKVPTPRHLRPLAVRQAELLDCPTDSSRAIVDCLRTKTWREIGDSLSGFFEFDYDPVGLWVPIIERPLGQERFLTEDPADAVKSGRMHAVPYVVSQTQAEFYWKAFNPADAVKSGRMHAVPYVVSQTQAEFYWKAFNPADAVKSGRMHAVPYVVSQTQAEFYWKAFNPADAVKSGRMHAVPYVVSQTQAEFYWKAFNPADAVKSGRMHAVPYVVSQTQAEFYWKAFNPADAVKSGRMHAVPYVVSQTQAEFYWKAFNPADAVKSGRMHAVPYVVSQTQAEFYWKAFTVTLFNARWAIHAVLYIVSQPQAEFYWKAFRVLKNVTLLAQMNSNWTSIAPISFILDRSGPSGAISSALRKAYLNDRPLADDEQSARGLGTLYGDAVIGFEVHRLANLMSKYSPHKVFYSEFAYVGDSSHYVDPSTNRPIGAMHHDDLIYLFSLSYAFPFISAESKHGPFVDIMTGLWSTFARYGDPNPRGEIPEIANISWPAMTPAGRKYLRLGNQITVRERLFEERFRLWESLFPFQY</sequence>
<reference evidence="9" key="1">
    <citation type="submission" date="2020-11" db="EMBL/GenBank/DDBJ databases">
        <authorList>
            <person name="Whiteford S."/>
        </authorList>
    </citation>
    <scope>NUCLEOTIDE SEQUENCE</scope>
</reference>
<comment type="similarity">
    <text evidence="1">Belongs to the type-B carboxylesterase/lipase family.</text>
</comment>
<dbReference type="EMBL" id="CAJHNJ030000050">
    <property type="protein sequence ID" value="CAG9132515.1"/>
    <property type="molecule type" value="Genomic_DNA"/>
</dbReference>
<evidence type="ECO:0000313" key="10">
    <source>
        <dbReference type="Proteomes" id="UP000653454"/>
    </source>
</evidence>
<feature type="compositionally biased region" description="Low complexity" evidence="6">
    <location>
        <begin position="38"/>
        <end position="51"/>
    </location>
</feature>
<dbReference type="InterPro" id="IPR029058">
    <property type="entry name" value="AB_hydrolase_fold"/>
</dbReference>
<keyword evidence="4" id="KW-1015">Disulfide bond</keyword>
<dbReference type="PANTHER" id="PTHR11559">
    <property type="entry name" value="CARBOXYLESTERASE"/>
    <property type="match status" value="1"/>
</dbReference>
<feature type="domain" description="Carboxylesterase type B" evidence="8">
    <location>
        <begin position="456"/>
        <end position="791"/>
    </location>
</feature>
<feature type="domain" description="Carboxylesterase type B" evidence="8">
    <location>
        <begin position="960"/>
        <end position="1182"/>
    </location>
</feature>
<accession>A0A8S4FV29</accession>
<dbReference type="PROSITE" id="PS00122">
    <property type="entry name" value="CARBOXYLESTERASE_B_1"/>
    <property type="match status" value="1"/>
</dbReference>
<feature type="compositionally biased region" description="Basic residues" evidence="6">
    <location>
        <begin position="62"/>
        <end position="71"/>
    </location>
</feature>
<keyword evidence="5" id="KW-0325">Glycoprotein</keyword>
<evidence type="ECO:0000256" key="4">
    <source>
        <dbReference type="ARBA" id="ARBA00023157"/>
    </source>
</evidence>
<feature type="region of interest" description="Disordered" evidence="6">
    <location>
        <begin position="224"/>
        <end position="248"/>
    </location>
</feature>
<evidence type="ECO:0000259" key="8">
    <source>
        <dbReference type="Pfam" id="PF00135"/>
    </source>
</evidence>
<dbReference type="InterPro" id="IPR019826">
    <property type="entry name" value="Carboxylesterase_B_AS"/>
</dbReference>
<feature type="region of interest" description="Disordered" evidence="6">
    <location>
        <begin position="30"/>
        <end position="103"/>
    </location>
</feature>
<evidence type="ECO:0000313" key="9">
    <source>
        <dbReference type="EMBL" id="CAG9132515.1"/>
    </source>
</evidence>
<evidence type="ECO:0000256" key="6">
    <source>
        <dbReference type="SAM" id="MobiDB-lite"/>
    </source>
</evidence>
<keyword evidence="10" id="KW-1185">Reference proteome</keyword>
<dbReference type="InterPro" id="IPR002018">
    <property type="entry name" value="CarbesteraseB"/>
</dbReference>
<dbReference type="GO" id="GO:0052689">
    <property type="term" value="F:carboxylic ester hydrolase activity"/>
    <property type="evidence" value="ECO:0007669"/>
    <property type="project" value="UniProtKB-KW"/>
</dbReference>
<dbReference type="InterPro" id="IPR050309">
    <property type="entry name" value="Type-B_Carboxylest/Lipase"/>
</dbReference>
<organism evidence="9 10">
    <name type="scientific">Plutella xylostella</name>
    <name type="common">Diamondback moth</name>
    <name type="synonym">Plutella maculipennis</name>
    <dbReference type="NCBI Taxonomy" id="51655"/>
    <lineage>
        <taxon>Eukaryota</taxon>
        <taxon>Metazoa</taxon>
        <taxon>Ecdysozoa</taxon>
        <taxon>Arthropoda</taxon>
        <taxon>Hexapoda</taxon>
        <taxon>Insecta</taxon>
        <taxon>Pterygota</taxon>
        <taxon>Neoptera</taxon>
        <taxon>Endopterygota</taxon>
        <taxon>Lepidoptera</taxon>
        <taxon>Glossata</taxon>
        <taxon>Ditrysia</taxon>
        <taxon>Yponomeutoidea</taxon>
        <taxon>Plutellidae</taxon>
        <taxon>Plutella</taxon>
    </lineage>
</organism>
<dbReference type="AlphaFoldDB" id="A0A8S4FV29"/>
<evidence type="ECO:0000256" key="3">
    <source>
        <dbReference type="ARBA" id="ARBA00022801"/>
    </source>
</evidence>
<feature type="region of interest" description="Disordered" evidence="6">
    <location>
        <begin position="375"/>
        <end position="401"/>
    </location>
</feature>
<feature type="region of interest" description="Disordered" evidence="6">
    <location>
        <begin position="291"/>
        <end position="317"/>
    </location>
</feature>
<dbReference type="SUPFAM" id="SSF53474">
    <property type="entry name" value="alpha/beta-Hydrolases"/>
    <property type="match status" value="1"/>
</dbReference>
<dbReference type="Pfam" id="PF00135">
    <property type="entry name" value="COesterase"/>
    <property type="match status" value="2"/>
</dbReference>
<proteinExistence type="inferred from homology"/>